<feature type="domain" description="GFO/IDH/MocA-like oxidoreductase" evidence="4">
    <location>
        <begin position="131"/>
        <end position="251"/>
    </location>
</feature>
<accession>A0A0M0KJC9</accession>
<reference evidence="5" key="1">
    <citation type="submission" date="2015-08" db="EMBL/GenBank/DDBJ databases">
        <title>Complete DNA Sequence of Pseudomonas syringae pv. actinidiae, the Causal Agent of Kiwifruit Canker Disease.</title>
        <authorList>
            <person name="Rikkerink E.H.A."/>
            <person name="Fineran P.C."/>
        </authorList>
    </citation>
    <scope>NUCLEOTIDE SEQUENCE</scope>
    <source>
        <strain evidence="5">DSM 13666</strain>
    </source>
</reference>
<dbReference type="GO" id="GO:0016491">
    <property type="term" value="F:oxidoreductase activity"/>
    <property type="evidence" value="ECO:0007669"/>
    <property type="project" value="UniProtKB-KW"/>
</dbReference>
<name>A0A0M0KJC9_ALKHA</name>
<dbReference type="EMBL" id="LILD01000001">
    <property type="protein sequence ID" value="KOO38946.1"/>
    <property type="molecule type" value="Genomic_DNA"/>
</dbReference>
<comment type="caution">
    <text evidence="5">The sequence shown here is derived from an EMBL/GenBank/DDBJ whole genome shotgun (WGS) entry which is preliminary data.</text>
</comment>
<evidence type="ECO:0000256" key="2">
    <source>
        <dbReference type="ARBA" id="ARBA00023002"/>
    </source>
</evidence>
<dbReference type="AlphaFoldDB" id="A0A0M0KJC9"/>
<evidence type="ECO:0000256" key="1">
    <source>
        <dbReference type="ARBA" id="ARBA00010928"/>
    </source>
</evidence>
<dbReference type="InterPro" id="IPR036291">
    <property type="entry name" value="NAD(P)-bd_dom_sf"/>
</dbReference>
<dbReference type="FunFam" id="3.30.360.10:FF:000023">
    <property type="entry name" value="Inositol 2-dehydrogenase"/>
    <property type="match status" value="1"/>
</dbReference>
<comment type="similarity">
    <text evidence="1">Belongs to the Gfo/Idh/MocA family.</text>
</comment>
<dbReference type="Gene3D" id="3.40.50.720">
    <property type="entry name" value="NAD(P)-binding Rossmann-like Domain"/>
    <property type="match status" value="1"/>
</dbReference>
<keyword evidence="2" id="KW-0560">Oxidoreductase</keyword>
<evidence type="ECO:0000259" key="4">
    <source>
        <dbReference type="Pfam" id="PF22725"/>
    </source>
</evidence>
<organism evidence="5">
    <name type="scientific">Halalkalibacterium halodurans</name>
    <name type="common">Bacillus halodurans</name>
    <dbReference type="NCBI Taxonomy" id="86665"/>
    <lineage>
        <taxon>Bacteria</taxon>
        <taxon>Bacillati</taxon>
        <taxon>Bacillota</taxon>
        <taxon>Bacilli</taxon>
        <taxon>Bacillales</taxon>
        <taxon>Bacillaceae</taxon>
        <taxon>Halalkalibacterium (ex Joshi et al. 2022)</taxon>
    </lineage>
</organism>
<dbReference type="InterPro" id="IPR055170">
    <property type="entry name" value="GFO_IDH_MocA-like_dom"/>
</dbReference>
<dbReference type="Pfam" id="PF22725">
    <property type="entry name" value="GFO_IDH_MocA_C3"/>
    <property type="match status" value="1"/>
</dbReference>
<dbReference type="RefSeq" id="WP_053431056.1">
    <property type="nucleotide sequence ID" value="NZ_CP040441.1"/>
</dbReference>
<dbReference type="Gene3D" id="3.30.360.10">
    <property type="entry name" value="Dihydrodipicolinate Reductase, domain 2"/>
    <property type="match status" value="1"/>
</dbReference>
<sequence length="345" mass="38134">MKTVNIGLIGAGRIGQLHARNIISSPYMELKAVSDVQLDHLKGTEIERSVEIMTTNPDELFSNRDIDAIFICSSTDTHAAFIKAAALAGKHIFCEKPISFHVTETKGALNIVNEAGVKFQVGFNRRYDKHFRRVQECVQAGAIGAPHIIRVSSRDPEAPPLSYVERSGGMFMDMTIHDFDMVRYLSGSEVTEVSVKAANLVDPRIGEVGDVDTAIITLMLENGAIAVIDNSRQAVYGYDQRVEVFGSLGSVSADNERKTNVQISTKDTVTLDLPKHFFLDRYEQAYKDEVAEFATAILEDQPLRCTGEDGYKAELLALAAKQSWLENRPVAVKDVEVLEEHAKSE</sequence>
<evidence type="ECO:0000259" key="3">
    <source>
        <dbReference type="Pfam" id="PF01408"/>
    </source>
</evidence>
<dbReference type="SUPFAM" id="SSF51735">
    <property type="entry name" value="NAD(P)-binding Rossmann-fold domains"/>
    <property type="match status" value="1"/>
</dbReference>
<feature type="domain" description="Gfo/Idh/MocA-like oxidoreductase N-terminal" evidence="3">
    <location>
        <begin position="4"/>
        <end position="123"/>
    </location>
</feature>
<dbReference type="GeneID" id="87597762"/>
<dbReference type="GO" id="GO:0000166">
    <property type="term" value="F:nucleotide binding"/>
    <property type="evidence" value="ECO:0007669"/>
    <property type="project" value="InterPro"/>
</dbReference>
<dbReference type="PANTHER" id="PTHR42840:SF3">
    <property type="entry name" value="BINDING ROSSMANN FOLD OXIDOREDUCTASE, PUTATIVE (AFU_ORTHOLOGUE AFUA_2G10240)-RELATED"/>
    <property type="match status" value="1"/>
</dbReference>
<dbReference type="InterPro" id="IPR030827">
    <property type="entry name" value="Myo_inos_IolG"/>
</dbReference>
<gene>
    <name evidence="5" type="ORF">AMD02_08765</name>
</gene>
<dbReference type="NCBIfam" id="TIGR04380">
    <property type="entry name" value="myo_inos_iolG"/>
    <property type="match status" value="1"/>
</dbReference>
<protein>
    <submittedName>
        <fullName evidence="5">Oxidoreductase</fullName>
    </submittedName>
</protein>
<proteinExistence type="inferred from homology"/>
<dbReference type="InterPro" id="IPR000683">
    <property type="entry name" value="Gfo/Idh/MocA-like_OxRdtase_N"/>
</dbReference>
<evidence type="ECO:0000313" key="5">
    <source>
        <dbReference type="EMBL" id="KOO38946.1"/>
    </source>
</evidence>
<dbReference type="PANTHER" id="PTHR42840">
    <property type="entry name" value="NAD(P)-BINDING ROSSMANN-FOLD SUPERFAMILY PROTEIN-RELATED"/>
    <property type="match status" value="1"/>
</dbReference>
<dbReference type="PATRIC" id="fig|136160.3.peg.2094"/>
<dbReference type="Pfam" id="PF01408">
    <property type="entry name" value="GFO_IDH_MocA"/>
    <property type="match status" value="1"/>
</dbReference>
<dbReference type="SUPFAM" id="SSF55347">
    <property type="entry name" value="Glyceraldehyde-3-phosphate dehydrogenase-like, C-terminal domain"/>
    <property type="match status" value="1"/>
</dbReference>